<sequence length="434" mass="50258">MGGLKRPSPEAERDASKPNKRPFFNATRPHPTAEMTDSEDGTNESDEDPYQTDEEDSDPEALDLLEAFLRELTSDQPKRFSRNDALAVALLALPRFLFRVAGSSKSRGLNNMDVIDPLFGWDQDYHEDIRAASYDLMRTMIMYHTTWNYKIPSEFSSWTVSLLWVLIHARRKYHEGEKDIIIYVMDTSKLSPSRIHKATDLLDAYNLEWLKKGQTRANAVGEWLIHGNLTNENGLWRAVKFQNLIHAGLKKMLPELRLKPDLLHMRAIQLRHRWFAPNKEDKTKEKFWGFPSWTVKGLRDLAHCFGPDWEGIVMAALIALRRRDSSPEVMKLWKAKLFRGMKLPRLPWNEDAALRAFHLSVSGCRMRRLVDDEVEDEDQPEIVPGPGDDEGDDRGPVYNTAVKKGHFPYLPEVHQFMILLRLLHDAQQEKENFE</sequence>
<evidence type="ECO:0000259" key="2">
    <source>
        <dbReference type="Pfam" id="PF24494"/>
    </source>
</evidence>
<protein>
    <recommendedName>
        <fullName evidence="2">DUF7587 domain-containing protein</fullName>
    </recommendedName>
</protein>
<feature type="compositionally biased region" description="Acidic residues" evidence="1">
    <location>
        <begin position="36"/>
        <end position="58"/>
    </location>
</feature>
<evidence type="ECO:0000313" key="3">
    <source>
        <dbReference type="EMBL" id="KAF7187323.1"/>
    </source>
</evidence>
<evidence type="ECO:0000313" key="4">
    <source>
        <dbReference type="Proteomes" id="UP000660729"/>
    </source>
</evidence>
<dbReference type="EMBL" id="JABCIY010000231">
    <property type="protein sequence ID" value="KAF7187323.1"/>
    <property type="molecule type" value="Genomic_DNA"/>
</dbReference>
<name>A0A8H6RA75_9PEZI</name>
<dbReference type="AlphaFoldDB" id="A0A8H6RA75"/>
<proteinExistence type="predicted"/>
<feature type="domain" description="DUF7587" evidence="2">
    <location>
        <begin position="93"/>
        <end position="230"/>
    </location>
</feature>
<keyword evidence="4" id="KW-1185">Reference proteome</keyword>
<organism evidence="3 4">
    <name type="scientific">Pseudocercospora fuligena</name>
    <dbReference type="NCBI Taxonomy" id="685502"/>
    <lineage>
        <taxon>Eukaryota</taxon>
        <taxon>Fungi</taxon>
        <taxon>Dikarya</taxon>
        <taxon>Ascomycota</taxon>
        <taxon>Pezizomycotina</taxon>
        <taxon>Dothideomycetes</taxon>
        <taxon>Dothideomycetidae</taxon>
        <taxon>Mycosphaerellales</taxon>
        <taxon>Mycosphaerellaceae</taxon>
        <taxon>Pseudocercospora</taxon>
    </lineage>
</organism>
<dbReference type="Proteomes" id="UP000660729">
    <property type="component" value="Unassembled WGS sequence"/>
</dbReference>
<feature type="region of interest" description="Disordered" evidence="1">
    <location>
        <begin position="373"/>
        <end position="396"/>
    </location>
</feature>
<comment type="caution">
    <text evidence="3">The sequence shown here is derived from an EMBL/GenBank/DDBJ whole genome shotgun (WGS) entry which is preliminary data.</text>
</comment>
<feature type="region of interest" description="Disordered" evidence="1">
    <location>
        <begin position="1"/>
        <end position="58"/>
    </location>
</feature>
<dbReference type="InterPro" id="IPR056009">
    <property type="entry name" value="DUF7587"/>
</dbReference>
<evidence type="ECO:0000256" key="1">
    <source>
        <dbReference type="SAM" id="MobiDB-lite"/>
    </source>
</evidence>
<gene>
    <name evidence="3" type="ORF">HII31_11411</name>
</gene>
<dbReference type="Pfam" id="PF24494">
    <property type="entry name" value="DUF7587"/>
    <property type="match status" value="1"/>
</dbReference>
<accession>A0A8H6RA75</accession>
<dbReference type="OrthoDB" id="5295996at2759"/>
<feature type="compositionally biased region" description="Basic and acidic residues" evidence="1">
    <location>
        <begin position="7"/>
        <end position="17"/>
    </location>
</feature>
<reference evidence="3" key="1">
    <citation type="submission" date="2020-04" db="EMBL/GenBank/DDBJ databases">
        <title>Draft genome resource of the tomato pathogen Pseudocercospora fuligena.</title>
        <authorList>
            <person name="Zaccaron A."/>
        </authorList>
    </citation>
    <scope>NUCLEOTIDE SEQUENCE</scope>
    <source>
        <strain evidence="3">PF001</strain>
    </source>
</reference>